<dbReference type="OrthoDB" id="68056at2759"/>
<dbReference type="GO" id="GO:0006420">
    <property type="term" value="P:arginyl-tRNA aminoacylation"/>
    <property type="evidence" value="ECO:0007669"/>
    <property type="project" value="InterPro"/>
</dbReference>
<dbReference type="NCBIfam" id="TIGR00456">
    <property type="entry name" value="argS"/>
    <property type="match status" value="1"/>
</dbReference>
<evidence type="ECO:0000256" key="1">
    <source>
        <dbReference type="ARBA" id="ARBA00005594"/>
    </source>
</evidence>
<comment type="catalytic activity">
    <reaction evidence="9">
        <text>tRNA(Arg) + L-arginine + ATP = L-arginyl-tRNA(Arg) + AMP + diphosphate</text>
        <dbReference type="Rhea" id="RHEA:20301"/>
        <dbReference type="Rhea" id="RHEA-COMP:9658"/>
        <dbReference type="Rhea" id="RHEA-COMP:9673"/>
        <dbReference type="ChEBI" id="CHEBI:30616"/>
        <dbReference type="ChEBI" id="CHEBI:32682"/>
        <dbReference type="ChEBI" id="CHEBI:33019"/>
        <dbReference type="ChEBI" id="CHEBI:78442"/>
        <dbReference type="ChEBI" id="CHEBI:78513"/>
        <dbReference type="ChEBI" id="CHEBI:456215"/>
        <dbReference type="EC" id="6.1.1.19"/>
    </reaction>
</comment>
<evidence type="ECO:0000313" key="14">
    <source>
        <dbReference type="EMBL" id="KAE8153769.1"/>
    </source>
</evidence>
<organism evidence="14 15">
    <name type="scientific">Aspergillus avenaceus</name>
    <dbReference type="NCBI Taxonomy" id="36643"/>
    <lineage>
        <taxon>Eukaryota</taxon>
        <taxon>Fungi</taxon>
        <taxon>Dikarya</taxon>
        <taxon>Ascomycota</taxon>
        <taxon>Pezizomycotina</taxon>
        <taxon>Eurotiomycetes</taxon>
        <taxon>Eurotiomycetidae</taxon>
        <taxon>Eurotiales</taxon>
        <taxon>Aspergillaceae</taxon>
        <taxon>Aspergillus</taxon>
        <taxon>Aspergillus subgen. Circumdati</taxon>
    </lineage>
</organism>
<sequence length="648" mass="73436">MASTADLTTAVEGLKLQSTTQVSKFPNCYPTLNPMDVYREHIAEKMAEATGIDAEKIYTRLQWSNTLDKGDLLLPVPSLQIKKNPQELCKELAEKFPESDLILPPVPFGVHLQFFFKPQGLTHTVVSRILKEKEAFGTNGNQGLRDPTDPSKGQKKMIVEFSSPNIAKPFHAGHLRSTIIGGFLANLYTVMGWDVIKMNYLGDWGKQYGLLANGYKRFGSEEALTKDPINHLFDVYVKTNNIVSEQDAPIKELKEQIKAKKEKSEDVSELEKELQKHVDVSEDENARRYFKSMEDGNEEALALWRRFRDLSILKYRETYARLNIDFDVYSGESQVKNESMTSAYEIMEKTGVAEKSEGAVIVDFTKHGAKQLGKAIIIRKDGTPLYLTRDIGAITERDQAYHFDKMIYVVAAQQDLHLAQLFKITELMGYKDLANRCQHVNFGMVRGMSTRKGTVKFLDDILRDVRDKMHEVMKKNEEKYNQVENPEQVADTLGITAVMVQDMTGKRGNGYEFNLDAMTSFEGDTGPYLQYAHARLCSIIRKSGLTVEELDSANLDLLTETHASDLARLLAQWPDTLFNTTRTLEPTTILNYLFRMTHILSSSYEVLKVVGSEPELKKARMALYEAARQVLNNGMRVLGLSPVQRYVS</sequence>
<dbReference type="Gene3D" id="3.40.50.620">
    <property type="entry name" value="HUPs"/>
    <property type="match status" value="1"/>
</dbReference>
<dbReference type="Proteomes" id="UP000325780">
    <property type="component" value="Unassembled WGS sequence"/>
</dbReference>
<evidence type="ECO:0000313" key="15">
    <source>
        <dbReference type="Proteomes" id="UP000325780"/>
    </source>
</evidence>
<keyword evidence="4 10" id="KW-0547">Nucleotide-binding</keyword>
<dbReference type="AlphaFoldDB" id="A0A5N6U5S6"/>
<accession>A0A5N6U5S6</accession>
<dbReference type="GO" id="GO:0004814">
    <property type="term" value="F:arginine-tRNA ligase activity"/>
    <property type="evidence" value="ECO:0007669"/>
    <property type="project" value="UniProtKB-EC"/>
</dbReference>
<evidence type="ECO:0000256" key="3">
    <source>
        <dbReference type="ARBA" id="ARBA00022598"/>
    </source>
</evidence>
<dbReference type="SMART" id="SM01016">
    <property type="entry name" value="Arg_tRNA_synt_N"/>
    <property type="match status" value="1"/>
</dbReference>
<dbReference type="InterPro" id="IPR035684">
    <property type="entry name" value="ArgRS_core"/>
</dbReference>
<evidence type="ECO:0000256" key="6">
    <source>
        <dbReference type="ARBA" id="ARBA00022917"/>
    </source>
</evidence>
<evidence type="ECO:0000256" key="8">
    <source>
        <dbReference type="ARBA" id="ARBA00033033"/>
    </source>
</evidence>
<evidence type="ECO:0000259" key="13">
    <source>
        <dbReference type="SMART" id="SM01016"/>
    </source>
</evidence>
<evidence type="ECO:0000256" key="9">
    <source>
        <dbReference type="ARBA" id="ARBA00049339"/>
    </source>
</evidence>
<comment type="similarity">
    <text evidence="1 10">Belongs to the class-I aminoacyl-tRNA synthetase family.</text>
</comment>
<evidence type="ECO:0000256" key="10">
    <source>
        <dbReference type="RuleBase" id="RU363038"/>
    </source>
</evidence>
<evidence type="ECO:0000259" key="12">
    <source>
        <dbReference type="SMART" id="SM00836"/>
    </source>
</evidence>
<feature type="domain" description="DALR anticodon binding" evidence="12">
    <location>
        <begin position="529"/>
        <end position="646"/>
    </location>
</feature>
<dbReference type="CDD" id="cd00671">
    <property type="entry name" value="ArgRS_core"/>
    <property type="match status" value="1"/>
</dbReference>
<dbReference type="PANTHER" id="PTHR11956">
    <property type="entry name" value="ARGINYL-TRNA SYNTHETASE"/>
    <property type="match status" value="1"/>
</dbReference>
<dbReference type="Pfam" id="PF03485">
    <property type="entry name" value="Arg_tRNA_synt_N"/>
    <property type="match status" value="1"/>
</dbReference>
<reference evidence="14 15" key="1">
    <citation type="submission" date="2019-04" db="EMBL/GenBank/DDBJ databases">
        <title>Friends and foes A comparative genomics study of 23 Aspergillus species from section Flavi.</title>
        <authorList>
            <consortium name="DOE Joint Genome Institute"/>
            <person name="Kjaerbolling I."/>
            <person name="Vesth T."/>
            <person name="Frisvad J.C."/>
            <person name="Nybo J.L."/>
            <person name="Theobald S."/>
            <person name="Kildgaard S."/>
            <person name="Isbrandt T."/>
            <person name="Kuo A."/>
            <person name="Sato A."/>
            <person name="Lyhne E.K."/>
            <person name="Kogle M.E."/>
            <person name="Wiebenga A."/>
            <person name="Kun R.S."/>
            <person name="Lubbers R.J."/>
            <person name="Makela M.R."/>
            <person name="Barry K."/>
            <person name="Chovatia M."/>
            <person name="Clum A."/>
            <person name="Daum C."/>
            <person name="Haridas S."/>
            <person name="He G."/>
            <person name="LaButti K."/>
            <person name="Lipzen A."/>
            <person name="Mondo S."/>
            <person name="Riley R."/>
            <person name="Salamov A."/>
            <person name="Simmons B.A."/>
            <person name="Magnuson J.K."/>
            <person name="Henrissat B."/>
            <person name="Mortensen U.H."/>
            <person name="Larsen T.O."/>
            <person name="Devries R.P."/>
            <person name="Grigoriev I.V."/>
            <person name="Machida M."/>
            <person name="Baker S.E."/>
            <person name="Andersen M.R."/>
        </authorList>
    </citation>
    <scope>NUCLEOTIDE SEQUENCE [LARGE SCALE GENOMIC DNA]</scope>
    <source>
        <strain evidence="14 15">IBT 18842</strain>
    </source>
</reference>
<gene>
    <name evidence="14" type="ORF">BDV25DRAFT_168295</name>
</gene>
<dbReference type="EMBL" id="ML742035">
    <property type="protein sequence ID" value="KAE8153769.1"/>
    <property type="molecule type" value="Genomic_DNA"/>
</dbReference>
<dbReference type="Pfam" id="PF00750">
    <property type="entry name" value="tRNA-synt_1d"/>
    <property type="match status" value="1"/>
</dbReference>
<keyword evidence="5 10" id="KW-0067">ATP-binding</keyword>
<dbReference type="SUPFAM" id="SSF52374">
    <property type="entry name" value="Nucleotidylyl transferase"/>
    <property type="match status" value="1"/>
</dbReference>
<name>A0A5N6U5S6_ASPAV</name>
<keyword evidence="11" id="KW-0175">Coiled coil</keyword>
<dbReference type="InterPro" id="IPR009080">
    <property type="entry name" value="tRNAsynth_Ia_anticodon-bd"/>
</dbReference>
<evidence type="ECO:0000256" key="11">
    <source>
        <dbReference type="SAM" id="Coils"/>
    </source>
</evidence>
<dbReference type="PRINTS" id="PR01038">
    <property type="entry name" value="TRNASYNTHARG"/>
</dbReference>
<dbReference type="FunFam" id="1.10.730.10:FF:000006">
    <property type="entry name" value="Arginyl-tRNA synthetase 2, mitochondrial"/>
    <property type="match status" value="1"/>
</dbReference>
<dbReference type="EC" id="6.1.1.19" evidence="2"/>
<dbReference type="InterPro" id="IPR001278">
    <property type="entry name" value="Arg-tRNA-ligase"/>
</dbReference>
<dbReference type="InterPro" id="IPR001412">
    <property type="entry name" value="aa-tRNA-synth_I_CS"/>
</dbReference>
<dbReference type="InterPro" id="IPR036695">
    <property type="entry name" value="Arg-tRNA-synth_N_sf"/>
</dbReference>
<dbReference type="CDD" id="cd07956">
    <property type="entry name" value="Anticodon_Ia_Arg"/>
    <property type="match status" value="1"/>
</dbReference>
<feature type="coiled-coil region" evidence="11">
    <location>
        <begin position="250"/>
        <end position="287"/>
    </location>
</feature>
<evidence type="ECO:0000256" key="7">
    <source>
        <dbReference type="ARBA" id="ARBA00023146"/>
    </source>
</evidence>
<keyword evidence="3 10" id="KW-0436">Ligase</keyword>
<keyword evidence="15" id="KW-1185">Reference proteome</keyword>
<dbReference type="InterPro" id="IPR005148">
    <property type="entry name" value="Arg-tRNA-synth_N"/>
</dbReference>
<proteinExistence type="inferred from homology"/>
<dbReference type="InterPro" id="IPR014729">
    <property type="entry name" value="Rossmann-like_a/b/a_fold"/>
</dbReference>
<dbReference type="PANTHER" id="PTHR11956:SF11">
    <property type="entry name" value="ARGININE--TRNA LIGASE, MITOCHONDRIAL-RELATED"/>
    <property type="match status" value="1"/>
</dbReference>
<dbReference type="FunFam" id="3.30.1360.70:FF:000006">
    <property type="entry name" value="Arginyl-tRNA synthetase"/>
    <property type="match status" value="1"/>
</dbReference>
<dbReference type="PROSITE" id="PS00178">
    <property type="entry name" value="AA_TRNA_LIGASE_I"/>
    <property type="match status" value="1"/>
</dbReference>
<dbReference type="GO" id="GO:0032543">
    <property type="term" value="P:mitochondrial translation"/>
    <property type="evidence" value="ECO:0007669"/>
    <property type="project" value="TreeGrafter"/>
</dbReference>
<keyword evidence="7 10" id="KW-0030">Aminoacyl-tRNA synthetase</keyword>
<dbReference type="GO" id="GO:0005524">
    <property type="term" value="F:ATP binding"/>
    <property type="evidence" value="ECO:0007669"/>
    <property type="project" value="UniProtKB-KW"/>
</dbReference>
<dbReference type="InterPro" id="IPR008909">
    <property type="entry name" value="DALR_anticod-bd"/>
</dbReference>
<dbReference type="SUPFAM" id="SSF47323">
    <property type="entry name" value="Anticodon-binding domain of a subclass of class I aminoacyl-tRNA synthetases"/>
    <property type="match status" value="1"/>
</dbReference>
<evidence type="ECO:0000256" key="2">
    <source>
        <dbReference type="ARBA" id="ARBA00012837"/>
    </source>
</evidence>
<dbReference type="SMART" id="SM00836">
    <property type="entry name" value="DALR_1"/>
    <property type="match status" value="1"/>
</dbReference>
<dbReference type="Gene3D" id="3.30.1360.70">
    <property type="entry name" value="Arginyl tRNA synthetase N-terminal domain"/>
    <property type="match status" value="1"/>
</dbReference>
<evidence type="ECO:0000256" key="4">
    <source>
        <dbReference type="ARBA" id="ARBA00022741"/>
    </source>
</evidence>
<keyword evidence="6 10" id="KW-0648">Protein biosynthesis</keyword>
<evidence type="ECO:0000256" key="5">
    <source>
        <dbReference type="ARBA" id="ARBA00022840"/>
    </source>
</evidence>
<dbReference type="SUPFAM" id="SSF55190">
    <property type="entry name" value="Arginyl-tRNA synthetase (ArgRS), N-terminal 'additional' domain"/>
    <property type="match status" value="1"/>
</dbReference>
<dbReference type="GO" id="GO:0005739">
    <property type="term" value="C:mitochondrion"/>
    <property type="evidence" value="ECO:0007669"/>
    <property type="project" value="TreeGrafter"/>
</dbReference>
<dbReference type="Gene3D" id="1.10.730.10">
    <property type="entry name" value="Isoleucyl-tRNA Synthetase, Domain 1"/>
    <property type="match status" value="1"/>
</dbReference>
<feature type="domain" description="Arginyl tRNA synthetase N-terminal" evidence="13">
    <location>
        <begin position="36"/>
        <end position="116"/>
    </location>
</feature>
<dbReference type="Pfam" id="PF05746">
    <property type="entry name" value="DALR_1"/>
    <property type="match status" value="1"/>
</dbReference>
<protein>
    <recommendedName>
        <fullName evidence="2">arginine--tRNA ligase</fullName>
        <ecNumber evidence="2">6.1.1.19</ecNumber>
    </recommendedName>
    <alternativeName>
        <fullName evidence="8">Arginyl-tRNA synthetase</fullName>
    </alternativeName>
</protein>